<evidence type="ECO:0000313" key="2">
    <source>
        <dbReference type="EMBL" id="PZQ81623.1"/>
    </source>
</evidence>
<accession>A0A2W5SPX8</accession>
<evidence type="ECO:0000313" key="3">
    <source>
        <dbReference type="Proteomes" id="UP000248887"/>
    </source>
</evidence>
<feature type="compositionally biased region" description="Polar residues" evidence="1">
    <location>
        <begin position="1"/>
        <end position="19"/>
    </location>
</feature>
<evidence type="ECO:0000256" key="1">
    <source>
        <dbReference type="SAM" id="MobiDB-lite"/>
    </source>
</evidence>
<organism evidence="2 3">
    <name type="scientific">Ancylobacter novellus</name>
    <name type="common">Thiobacillus novellus</name>
    <dbReference type="NCBI Taxonomy" id="921"/>
    <lineage>
        <taxon>Bacteria</taxon>
        <taxon>Pseudomonadati</taxon>
        <taxon>Pseudomonadota</taxon>
        <taxon>Alphaproteobacteria</taxon>
        <taxon>Hyphomicrobiales</taxon>
        <taxon>Xanthobacteraceae</taxon>
        <taxon>Ancylobacter</taxon>
    </lineage>
</organism>
<dbReference type="AlphaFoldDB" id="A0A2W5SPX8"/>
<dbReference type="GO" id="GO:0016740">
    <property type="term" value="F:transferase activity"/>
    <property type="evidence" value="ECO:0007669"/>
    <property type="project" value="UniProtKB-KW"/>
</dbReference>
<feature type="region of interest" description="Disordered" evidence="1">
    <location>
        <begin position="1"/>
        <end position="21"/>
    </location>
</feature>
<protein>
    <submittedName>
        <fullName evidence="2">Transferase</fullName>
    </submittedName>
</protein>
<proteinExistence type="predicted"/>
<reference evidence="2 3" key="1">
    <citation type="submission" date="2017-08" db="EMBL/GenBank/DDBJ databases">
        <title>Infants hospitalized years apart are colonized by the same room-sourced microbial strains.</title>
        <authorList>
            <person name="Brooks B."/>
            <person name="Olm M.R."/>
            <person name="Firek B.A."/>
            <person name="Baker R."/>
            <person name="Thomas B.C."/>
            <person name="Morowitz M.J."/>
            <person name="Banfield J.F."/>
        </authorList>
    </citation>
    <scope>NUCLEOTIDE SEQUENCE [LARGE SCALE GENOMIC DNA]</scope>
    <source>
        <strain evidence="2">S2_005_001_R2_27</strain>
    </source>
</reference>
<keyword evidence="2" id="KW-0808">Transferase</keyword>
<name>A0A2W5SPX8_ANCNO</name>
<comment type="caution">
    <text evidence="2">The sequence shown here is derived from an EMBL/GenBank/DDBJ whole genome shotgun (WGS) entry which is preliminary data.</text>
</comment>
<dbReference type="Proteomes" id="UP000248887">
    <property type="component" value="Unassembled WGS sequence"/>
</dbReference>
<dbReference type="EMBL" id="QFQD01000042">
    <property type="protein sequence ID" value="PZQ81623.1"/>
    <property type="molecule type" value="Genomic_DNA"/>
</dbReference>
<sequence>MLQAALMTTRSAPSVQGRDSVSLDLDAGRPLFTRRDAASVSQLMTQLLDLTRPGSDAEALRLLREAFPASPLAARVEAMTRRMR</sequence>
<gene>
    <name evidence="2" type="ORF">DI549_13570</name>
</gene>